<protein>
    <recommendedName>
        <fullName evidence="3">F-box domain-containing protein</fullName>
    </recommendedName>
</protein>
<name>A0A6A5V364_9PLEO</name>
<dbReference type="Proteomes" id="UP000800036">
    <property type="component" value="Unassembled WGS sequence"/>
</dbReference>
<reference evidence="1" key="1">
    <citation type="journal article" date="2020" name="Stud. Mycol.">
        <title>101 Dothideomycetes genomes: a test case for predicting lifestyles and emergence of pathogens.</title>
        <authorList>
            <person name="Haridas S."/>
            <person name="Albert R."/>
            <person name="Binder M."/>
            <person name="Bloem J."/>
            <person name="Labutti K."/>
            <person name="Salamov A."/>
            <person name="Andreopoulos B."/>
            <person name="Baker S."/>
            <person name="Barry K."/>
            <person name="Bills G."/>
            <person name="Bluhm B."/>
            <person name="Cannon C."/>
            <person name="Castanera R."/>
            <person name="Culley D."/>
            <person name="Daum C."/>
            <person name="Ezra D."/>
            <person name="Gonzalez J."/>
            <person name="Henrissat B."/>
            <person name="Kuo A."/>
            <person name="Liang C."/>
            <person name="Lipzen A."/>
            <person name="Lutzoni F."/>
            <person name="Magnuson J."/>
            <person name="Mondo S."/>
            <person name="Nolan M."/>
            <person name="Ohm R."/>
            <person name="Pangilinan J."/>
            <person name="Park H.-J."/>
            <person name="Ramirez L."/>
            <person name="Alfaro M."/>
            <person name="Sun H."/>
            <person name="Tritt A."/>
            <person name="Yoshinaga Y."/>
            <person name="Zwiers L.-H."/>
            <person name="Turgeon B."/>
            <person name="Goodwin S."/>
            <person name="Spatafora J."/>
            <person name="Crous P."/>
            <person name="Grigoriev I."/>
        </authorList>
    </citation>
    <scope>NUCLEOTIDE SEQUENCE</scope>
    <source>
        <strain evidence="1">CBS 107.79</strain>
    </source>
</reference>
<organism evidence="1 2">
    <name type="scientific">Bimuria novae-zelandiae CBS 107.79</name>
    <dbReference type="NCBI Taxonomy" id="1447943"/>
    <lineage>
        <taxon>Eukaryota</taxon>
        <taxon>Fungi</taxon>
        <taxon>Dikarya</taxon>
        <taxon>Ascomycota</taxon>
        <taxon>Pezizomycotina</taxon>
        <taxon>Dothideomycetes</taxon>
        <taxon>Pleosporomycetidae</taxon>
        <taxon>Pleosporales</taxon>
        <taxon>Massarineae</taxon>
        <taxon>Didymosphaeriaceae</taxon>
        <taxon>Bimuria</taxon>
    </lineage>
</organism>
<accession>A0A6A5V364</accession>
<evidence type="ECO:0000313" key="1">
    <source>
        <dbReference type="EMBL" id="KAF1967747.1"/>
    </source>
</evidence>
<evidence type="ECO:0000313" key="2">
    <source>
        <dbReference type="Proteomes" id="UP000800036"/>
    </source>
</evidence>
<sequence>MEKTSEKLNLSKSTRHHLGLMELSHNRKTFLDLPDEIRNRIYEEVFSGNRLYMLGFTQPPNEKDDLVLSRTCRQFRQEFTTSYMNFLEKDRHPLSRPLYVPGDLPKLQEFLAVYDSPHSIVLDELEKRGVLIEVEIDDDATWGSPAEVGWIPTWSSPPYSILPLLRKLRERPGLNIHITFNQDRRPSALRDRDAAIFQSASAGGTLESLLVTGTSFRHRRHRTAV</sequence>
<dbReference type="EMBL" id="ML976728">
    <property type="protein sequence ID" value="KAF1967747.1"/>
    <property type="molecule type" value="Genomic_DNA"/>
</dbReference>
<dbReference type="OrthoDB" id="3686254at2759"/>
<evidence type="ECO:0008006" key="3">
    <source>
        <dbReference type="Google" id="ProtNLM"/>
    </source>
</evidence>
<dbReference type="AlphaFoldDB" id="A0A6A5V364"/>
<proteinExistence type="predicted"/>
<keyword evidence="2" id="KW-1185">Reference proteome</keyword>
<gene>
    <name evidence="1" type="ORF">BU23DRAFT_602649</name>
</gene>